<dbReference type="InterPro" id="IPR050127">
    <property type="entry name" value="Serine_Proteases_S1"/>
</dbReference>
<proteinExistence type="inferred from homology"/>
<feature type="domain" description="Peptidase S1" evidence="7">
    <location>
        <begin position="63"/>
        <end position="293"/>
    </location>
</feature>
<evidence type="ECO:0000256" key="5">
    <source>
        <dbReference type="ARBA" id="ARBA00023157"/>
    </source>
</evidence>
<keyword evidence="3" id="KW-0378">Hydrolase</keyword>
<dbReference type="OrthoDB" id="5985212at2759"/>
<dbReference type="InterPro" id="IPR043504">
    <property type="entry name" value="Peptidase_S1_PA_chymotrypsin"/>
</dbReference>
<dbReference type="AlphaFoldDB" id="A0A3M6UJM0"/>
<dbReference type="InterPro" id="IPR033116">
    <property type="entry name" value="TRYPSIN_SER"/>
</dbReference>
<evidence type="ECO:0000256" key="4">
    <source>
        <dbReference type="ARBA" id="ARBA00022825"/>
    </source>
</evidence>
<dbReference type="CDD" id="cd00190">
    <property type="entry name" value="Tryp_SPc"/>
    <property type="match status" value="1"/>
</dbReference>
<protein>
    <recommendedName>
        <fullName evidence="7">Peptidase S1 domain-containing protein</fullName>
    </recommendedName>
</protein>
<dbReference type="GO" id="GO:0004252">
    <property type="term" value="F:serine-type endopeptidase activity"/>
    <property type="evidence" value="ECO:0007669"/>
    <property type="project" value="InterPro"/>
</dbReference>
<dbReference type="Pfam" id="PF00089">
    <property type="entry name" value="Trypsin"/>
    <property type="match status" value="1"/>
</dbReference>
<dbReference type="InterPro" id="IPR009003">
    <property type="entry name" value="Peptidase_S1_PA"/>
</dbReference>
<organism evidence="8 9">
    <name type="scientific">Pocillopora damicornis</name>
    <name type="common">Cauliflower coral</name>
    <name type="synonym">Millepora damicornis</name>
    <dbReference type="NCBI Taxonomy" id="46731"/>
    <lineage>
        <taxon>Eukaryota</taxon>
        <taxon>Metazoa</taxon>
        <taxon>Cnidaria</taxon>
        <taxon>Anthozoa</taxon>
        <taxon>Hexacorallia</taxon>
        <taxon>Scleractinia</taxon>
        <taxon>Astrocoeniina</taxon>
        <taxon>Pocilloporidae</taxon>
        <taxon>Pocillopora</taxon>
    </lineage>
</organism>
<dbReference type="PRINTS" id="PR00722">
    <property type="entry name" value="CHYMOTRYPSIN"/>
</dbReference>
<evidence type="ECO:0000256" key="6">
    <source>
        <dbReference type="SAM" id="Phobius"/>
    </source>
</evidence>
<evidence type="ECO:0000256" key="2">
    <source>
        <dbReference type="ARBA" id="ARBA00022670"/>
    </source>
</evidence>
<accession>A0A3M6UJM0</accession>
<dbReference type="InterPro" id="IPR001254">
    <property type="entry name" value="Trypsin_dom"/>
</dbReference>
<evidence type="ECO:0000313" key="8">
    <source>
        <dbReference type="EMBL" id="RMX53856.1"/>
    </source>
</evidence>
<keyword evidence="2" id="KW-0645">Protease</keyword>
<keyword evidence="9" id="KW-1185">Reference proteome</keyword>
<dbReference type="InterPro" id="IPR001314">
    <property type="entry name" value="Peptidase_S1A"/>
</dbReference>
<evidence type="ECO:0000259" key="7">
    <source>
        <dbReference type="PROSITE" id="PS50240"/>
    </source>
</evidence>
<comment type="similarity">
    <text evidence="1">Belongs to the peptidase S1 family.</text>
</comment>
<dbReference type="PANTHER" id="PTHR24264">
    <property type="entry name" value="TRYPSIN-RELATED"/>
    <property type="match status" value="1"/>
</dbReference>
<dbReference type="STRING" id="46731.A0A3M6UJM0"/>
<dbReference type="Proteomes" id="UP000275408">
    <property type="component" value="Unassembled WGS sequence"/>
</dbReference>
<evidence type="ECO:0000256" key="1">
    <source>
        <dbReference type="ARBA" id="ARBA00007664"/>
    </source>
</evidence>
<feature type="transmembrane region" description="Helical" evidence="6">
    <location>
        <begin position="12"/>
        <end position="35"/>
    </location>
</feature>
<sequence length="294" mass="33570">MDYLNSRKFDRAFPKAGFFLPKFLTLLVIVVYGFFVVDNTSNVFKIMYFSFQDGCGVRTRSRIVGGYKAAPHSWPWQVMLMYPDPGCGGTLLNEFWVITANHCLPDYLMNEDVIVRVGAHHRTKPNKWVQDLRVRQIYRHPKYNDPVMWANDVALLLLDGPAQLNSAVRPICLPDKDDQPGTDCTVTGWGRLSYYGPYSDYLMQVTVPIVPYSDCRKIYPEEVHESMLCGGHLTDRKDSCEGDSGGPYVCEHQNRIWKLEGVVSWGYGCGWEGHLGVYANVSHVRDWIKSVSRL</sequence>
<dbReference type="SUPFAM" id="SSF50494">
    <property type="entry name" value="Trypsin-like serine proteases"/>
    <property type="match status" value="1"/>
</dbReference>
<keyword evidence="4" id="KW-0720">Serine protease</keyword>
<reference evidence="8 9" key="1">
    <citation type="journal article" date="2018" name="Sci. Rep.">
        <title>Comparative analysis of the Pocillopora damicornis genome highlights role of immune system in coral evolution.</title>
        <authorList>
            <person name="Cunning R."/>
            <person name="Bay R.A."/>
            <person name="Gillette P."/>
            <person name="Baker A.C."/>
            <person name="Traylor-Knowles N."/>
        </authorList>
    </citation>
    <scope>NUCLEOTIDE SEQUENCE [LARGE SCALE GENOMIC DNA]</scope>
    <source>
        <strain evidence="8">RSMAS</strain>
        <tissue evidence="8">Whole animal</tissue>
    </source>
</reference>
<dbReference type="Gene3D" id="2.40.10.10">
    <property type="entry name" value="Trypsin-like serine proteases"/>
    <property type="match status" value="1"/>
</dbReference>
<keyword evidence="6" id="KW-0472">Membrane</keyword>
<keyword evidence="6" id="KW-1133">Transmembrane helix</keyword>
<name>A0A3M6UJM0_POCDA</name>
<gene>
    <name evidence="8" type="ORF">pdam_00022363</name>
</gene>
<keyword evidence="5" id="KW-1015">Disulfide bond</keyword>
<dbReference type="PROSITE" id="PS00135">
    <property type="entry name" value="TRYPSIN_SER"/>
    <property type="match status" value="1"/>
</dbReference>
<keyword evidence="6" id="KW-0812">Transmembrane</keyword>
<comment type="caution">
    <text evidence="8">The sequence shown here is derived from an EMBL/GenBank/DDBJ whole genome shotgun (WGS) entry which is preliminary data.</text>
</comment>
<dbReference type="FunFam" id="2.40.10.10:FF:000077">
    <property type="entry name" value="Predicted protein"/>
    <property type="match status" value="1"/>
</dbReference>
<dbReference type="GO" id="GO:0005615">
    <property type="term" value="C:extracellular space"/>
    <property type="evidence" value="ECO:0007669"/>
    <property type="project" value="TreeGrafter"/>
</dbReference>
<dbReference type="SMART" id="SM00020">
    <property type="entry name" value="Tryp_SPc"/>
    <property type="match status" value="1"/>
</dbReference>
<evidence type="ECO:0000313" key="9">
    <source>
        <dbReference type="Proteomes" id="UP000275408"/>
    </source>
</evidence>
<dbReference type="PANTHER" id="PTHR24264:SF54">
    <property type="entry name" value="PEPTIDASE S1 DOMAIN-CONTAINING PROTEIN"/>
    <property type="match status" value="1"/>
</dbReference>
<dbReference type="PROSITE" id="PS50240">
    <property type="entry name" value="TRYPSIN_DOM"/>
    <property type="match status" value="1"/>
</dbReference>
<evidence type="ECO:0000256" key="3">
    <source>
        <dbReference type="ARBA" id="ARBA00022801"/>
    </source>
</evidence>
<dbReference type="GO" id="GO:0006508">
    <property type="term" value="P:proteolysis"/>
    <property type="evidence" value="ECO:0007669"/>
    <property type="project" value="UniProtKB-KW"/>
</dbReference>
<dbReference type="EMBL" id="RCHS01001410">
    <property type="protein sequence ID" value="RMX53856.1"/>
    <property type="molecule type" value="Genomic_DNA"/>
</dbReference>